<feature type="compositionally biased region" description="Polar residues" evidence="1">
    <location>
        <begin position="57"/>
        <end position="66"/>
    </location>
</feature>
<proteinExistence type="predicted"/>
<evidence type="ECO:0000313" key="2">
    <source>
        <dbReference type="EMBL" id="OGM08617.1"/>
    </source>
</evidence>
<protein>
    <submittedName>
        <fullName evidence="2">Uncharacterized protein</fullName>
    </submittedName>
</protein>
<dbReference type="AlphaFoldDB" id="A0A1F7X0U0"/>
<dbReference type="EMBL" id="MGFH01000006">
    <property type="protein sequence ID" value="OGM08617.1"/>
    <property type="molecule type" value="Genomic_DNA"/>
</dbReference>
<evidence type="ECO:0000313" key="3">
    <source>
        <dbReference type="Proteomes" id="UP000178735"/>
    </source>
</evidence>
<feature type="region of interest" description="Disordered" evidence="1">
    <location>
        <begin position="57"/>
        <end position="80"/>
    </location>
</feature>
<dbReference type="Proteomes" id="UP000178735">
    <property type="component" value="Unassembled WGS sequence"/>
</dbReference>
<dbReference type="STRING" id="1817813.A2008_07555"/>
<evidence type="ECO:0000256" key="1">
    <source>
        <dbReference type="SAM" id="MobiDB-lite"/>
    </source>
</evidence>
<gene>
    <name evidence="2" type="ORF">A2008_07555</name>
</gene>
<accession>A0A1F7X0U0</accession>
<comment type="caution">
    <text evidence="2">The sequence shown here is derived from an EMBL/GenBank/DDBJ whole genome shotgun (WGS) entry which is preliminary data.</text>
</comment>
<reference evidence="2 3" key="1">
    <citation type="journal article" date="2016" name="Nat. Commun.">
        <title>Thousands of microbial genomes shed light on interconnected biogeochemical processes in an aquifer system.</title>
        <authorList>
            <person name="Anantharaman K."/>
            <person name="Brown C.T."/>
            <person name="Hug L.A."/>
            <person name="Sharon I."/>
            <person name="Castelle C.J."/>
            <person name="Probst A.J."/>
            <person name="Thomas B.C."/>
            <person name="Singh A."/>
            <person name="Wilkins M.J."/>
            <person name="Karaoz U."/>
            <person name="Brodie E.L."/>
            <person name="Williams K.H."/>
            <person name="Hubbard S.S."/>
            <person name="Banfield J.F."/>
        </authorList>
    </citation>
    <scope>NUCLEOTIDE SEQUENCE [LARGE SCALE GENOMIC DNA]</scope>
</reference>
<sequence>MNDQILCVVCTRSLEVSKKLLNSFDRQSECCNYTLHVASYRTIDAYPRARQLSIYSGAQEESQNPGSDKATDGKAGSDPEPACARPEYIIFIHEDSELYGDDFISRIVEPLQKDPGIYFSIPSTILAQENLSFYQMNLSCGEKKYGIALCNTITGFSADKYEIFAQANVMAVAMRYQTYLDIQNGCEFILNPIDFNLLPELTKRYPQSAVIAPQCAAYLPKFSNFTDLWKIFYTNARRNAWFNFKSDKFKIVSRWPVRSFFTLAYHCGLVREYLRNFSLFKRA</sequence>
<organism evidence="2 3">
    <name type="scientific">Candidatus Wallbacteria bacterium GWC2_49_35</name>
    <dbReference type="NCBI Taxonomy" id="1817813"/>
    <lineage>
        <taxon>Bacteria</taxon>
        <taxon>Candidatus Walliibacteriota</taxon>
    </lineage>
</organism>
<name>A0A1F7X0U0_9BACT</name>